<evidence type="ECO:0000313" key="4">
    <source>
        <dbReference type="Proteomes" id="UP000427906"/>
    </source>
</evidence>
<dbReference type="Proteomes" id="UP000427906">
    <property type="component" value="Chromosome"/>
</dbReference>
<evidence type="ECO:0000313" key="3">
    <source>
        <dbReference type="EMBL" id="BBO71954.1"/>
    </source>
</evidence>
<evidence type="ECO:0000256" key="2">
    <source>
        <dbReference type="SAM" id="SignalP"/>
    </source>
</evidence>
<keyword evidence="2" id="KW-0732">Signal</keyword>
<gene>
    <name evidence="3" type="ORF">DSCA_58840</name>
</gene>
<dbReference type="AlphaFoldDB" id="A0A5K7Z0D6"/>
<keyword evidence="4" id="KW-1185">Reference proteome</keyword>
<organism evidence="3 4">
    <name type="scientific">Desulfosarcina alkanivorans</name>
    <dbReference type="NCBI Taxonomy" id="571177"/>
    <lineage>
        <taxon>Bacteria</taxon>
        <taxon>Pseudomonadati</taxon>
        <taxon>Thermodesulfobacteriota</taxon>
        <taxon>Desulfobacteria</taxon>
        <taxon>Desulfobacterales</taxon>
        <taxon>Desulfosarcinaceae</taxon>
        <taxon>Desulfosarcina</taxon>
    </lineage>
</organism>
<dbReference type="KEGG" id="dalk:DSCA_58840"/>
<feature type="region of interest" description="Disordered" evidence="1">
    <location>
        <begin position="71"/>
        <end position="99"/>
    </location>
</feature>
<dbReference type="EMBL" id="AP021874">
    <property type="protein sequence ID" value="BBO71954.1"/>
    <property type="molecule type" value="Genomic_DNA"/>
</dbReference>
<proteinExistence type="predicted"/>
<name>A0A5K7Z0D6_9BACT</name>
<sequence length="99" mass="10013">MLKPQMCTRWFMAVAMVSGMLVFAGNAMGSGFALIAQSASGAGCAYAGIGVTAPCGLDTECSDGWPAAAMPSNPNWPRSTSTPPTTVAHRAFPGQTASG</sequence>
<feature type="compositionally biased region" description="Polar residues" evidence="1">
    <location>
        <begin position="72"/>
        <end position="85"/>
    </location>
</feature>
<feature type="signal peptide" evidence="2">
    <location>
        <begin position="1"/>
        <end position="29"/>
    </location>
</feature>
<accession>A0A5K7Z0D6</accession>
<reference evidence="3 4" key="1">
    <citation type="submission" date="2019-11" db="EMBL/GenBank/DDBJ databases">
        <title>Comparative genomics of hydrocarbon-degrading Desulfosarcina strains.</title>
        <authorList>
            <person name="Watanabe M."/>
            <person name="Kojima H."/>
            <person name="Fukui M."/>
        </authorList>
    </citation>
    <scope>NUCLEOTIDE SEQUENCE [LARGE SCALE GENOMIC DNA]</scope>
    <source>
        <strain evidence="3 4">PL12</strain>
    </source>
</reference>
<protein>
    <submittedName>
        <fullName evidence="3">Uncharacterized protein</fullName>
    </submittedName>
</protein>
<evidence type="ECO:0000256" key="1">
    <source>
        <dbReference type="SAM" id="MobiDB-lite"/>
    </source>
</evidence>
<feature type="chain" id="PRO_5024426679" evidence="2">
    <location>
        <begin position="30"/>
        <end position="99"/>
    </location>
</feature>